<organism evidence="21 22">
    <name type="scientific">Niastella populi</name>
    <dbReference type="NCBI Taxonomy" id="550983"/>
    <lineage>
        <taxon>Bacteria</taxon>
        <taxon>Pseudomonadati</taxon>
        <taxon>Bacteroidota</taxon>
        <taxon>Chitinophagia</taxon>
        <taxon>Chitinophagales</taxon>
        <taxon>Chitinophagaceae</taxon>
        <taxon>Niastella</taxon>
    </lineage>
</organism>
<dbReference type="RefSeq" id="WP_081170313.1">
    <property type="nucleotide sequence ID" value="NZ_LWBP01000234.1"/>
</dbReference>
<dbReference type="FunFam" id="3.30.565.10:FF:000010">
    <property type="entry name" value="Sensor histidine kinase RcsC"/>
    <property type="match status" value="1"/>
</dbReference>
<evidence type="ECO:0000256" key="12">
    <source>
        <dbReference type="ARBA" id="ARBA00023012"/>
    </source>
</evidence>
<evidence type="ECO:0000256" key="7">
    <source>
        <dbReference type="ARBA" id="ARBA00022692"/>
    </source>
</evidence>
<keyword evidence="8" id="KW-0547">Nucleotide-binding</keyword>
<dbReference type="CDD" id="cd17546">
    <property type="entry name" value="REC_hyHK_CKI1_RcsC-like"/>
    <property type="match status" value="1"/>
</dbReference>
<feature type="domain" description="Response regulatory" evidence="19">
    <location>
        <begin position="395"/>
        <end position="517"/>
    </location>
</feature>
<comment type="caution">
    <text evidence="21">The sequence shown here is derived from an EMBL/GenBank/DDBJ whole genome shotgun (WGS) entry which is preliminary data.</text>
</comment>
<dbReference type="Gene3D" id="3.30.565.10">
    <property type="entry name" value="Histidine kinase-like ATPase, C-terminal domain"/>
    <property type="match status" value="1"/>
</dbReference>
<dbReference type="PANTHER" id="PTHR45339:SF1">
    <property type="entry name" value="HYBRID SIGNAL TRANSDUCTION HISTIDINE KINASE J"/>
    <property type="match status" value="1"/>
</dbReference>
<evidence type="ECO:0000259" key="18">
    <source>
        <dbReference type="PROSITE" id="PS50109"/>
    </source>
</evidence>
<evidence type="ECO:0000256" key="1">
    <source>
        <dbReference type="ARBA" id="ARBA00000085"/>
    </source>
</evidence>
<keyword evidence="4" id="KW-1003">Cell membrane</keyword>
<dbReference type="AlphaFoldDB" id="A0A1V9EPJ7"/>
<dbReference type="GO" id="GO:0005524">
    <property type="term" value="F:ATP binding"/>
    <property type="evidence" value="ECO:0007669"/>
    <property type="project" value="UniProtKB-KW"/>
</dbReference>
<feature type="domain" description="Histidine kinase" evidence="18">
    <location>
        <begin position="155"/>
        <end position="376"/>
    </location>
</feature>
<dbReference type="Gene3D" id="1.20.120.160">
    <property type="entry name" value="HPT domain"/>
    <property type="match status" value="1"/>
</dbReference>
<dbReference type="Pfam" id="PF02518">
    <property type="entry name" value="HATPase_c"/>
    <property type="match status" value="1"/>
</dbReference>
<accession>A0A1V9EPJ7</accession>
<evidence type="ECO:0000256" key="13">
    <source>
        <dbReference type="ARBA" id="ARBA00023136"/>
    </source>
</evidence>
<keyword evidence="10" id="KW-0067">ATP-binding</keyword>
<keyword evidence="22" id="KW-1185">Reference proteome</keyword>
<evidence type="ECO:0000313" key="22">
    <source>
        <dbReference type="Proteomes" id="UP000192276"/>
    </source>
</evidence>
<evidence type="ECO:0000256" key="3">
    <source>
        <dbReference type="ARBA" id="ARBA00012438"/>
    </source>
</evidence>
<dbReference type="PANTHER" id="PTHR45339">
    <property type="entry name" value="HYBRID SIGNAL TRANSDUCTION HISTIDINE KINASE J"/>
    <property type="match status" value="1"/>
</dbReference>
<comment type="catalytic activity">
    <reaction evidence="1">
        <text>ATP + protein L-histidine = ADP + protein N-phospho-L-histidine.</text>
        <dbReference type="EC" id="2.7.13.3"/>
    </reaction>
</comment>
<evidence type="ECO:0000256" key="5">
    <source>
        <dbReference type="ARBA" id="ARBA00022553"/>
    </source>
</evidence>
<dbReference type="SUPFAM" id="SSF55874">
    <property type="entry name" value="ATPase domain of HSP90 chaperone/DNA topoisomerase II/histidine kinase"/>
    <property type="match status" value="1"/>
</dbReference>
<comment type="subunit">
    <text evidence="14">At low DSF concentrations, interacts with RpfF.</text>
</comment>
<dbReference type="Gene3D" id="1.10.287.130">
    <property type="match status" value="1"/>
</dbReference>
<dbReference type="PRINTS" id="PR00344">
    <property type="entry name" value="BCTRLSENSOR"/>
</dbReference>
<feature type="domain" description="Response regulatory" evidence="19">
    <location>
        <begin position="549"/>
        <end position="667"/>
    </location>
</feature>
<dbReference type="PROSITE" id="PS50894">
    <property type="entry name" value="HPT"/>
    <property type="match status" value="1"/>
</dbReference>
<feature type="modified residue" description="4-aspartylphosphate" evidence="17">
    <location>
        <position position="449"/>
    </location>
</feature>
<dbReference type="SMART" id="SM00387">
    <property type="entry name" value="HATPase_c"/>
    <property type="match status" value="1"/>
</dbReference>
<dbReference type="Pfam" id="PF00512">
    <property type="entry name" value="HisKA"/>
    <property type="match status" value="1"/>
</dbReference>
<evidence type="ECO:0000256" key="9">
    <source>
        <dbReference type="ARBA" id="ARBA00022777"/>
    </source>
</evidence>
<proteinExistence type="predicted"/>
<evidence type="ECO:0000256" key="6">
    <source>
        <dbReference type="ARBA" id="ARBA00022679"/>
    </source>
</evidence>
<dbReference type="PROSITE" id="PS50110">
    <property type="entry name" value="RESPONSE_REGULATORY"/>
    <property type="match status" value="2"/>
</dbReference>
<feature type="modified residue" description="4-aspartylphosphate" evidence="17">
    <location>
        <position position="598"/>
    </location>
</feature>
<dbReference type="InterPro" id="IPR008207">
    <property type="entry name" value="Sig_transdc_His_kin_Hpt_dom"/>
</dbReference>
<dbReference type="InterPro" id="IPR003594">
    <property type="entry name" value="HATPase_dom"/>
</dbReference>
<dbReference type="Pfam" id="PF00072">
    <property type="entry name" value="Response_reg"/>
    <property type="match status" value="2"/>
</dbReference>
<dbReference type="SUPFAM" id="SSF52172">
    <property type="entry name" value="CheY-like"/>
    <property type="match status" value="2"/>
</dbReference>
<dbReference type="GO" id="GO:0005886">
    <property type="term" value="C:plasma membrane"/>
    <property type="evidence" value="ECO:0007669"/>
    <property type="project" value="UniProtKB-SubCell"/>
</dbReference>
<sequence length="792" mass="89489">MHKIIIKGQVDFYEIMTYHKLLEKQIGKISRQHLENEEIQELLAKVSNSYAAFERDKKISDHAFTVSEKEYQEVTQRLQMQNAVHHQSVIKLKEAIRSLTPVGSFQLENSDNNLISIISLLQDQIFKTKELETELTQAKEVAEKAVKTRSEFLANMSHEIRTPLNGIIGMTDIAFETELTVEQQRYLTVIKSSSDALLSLINDILDFSKMDSGKLELVATSFSLRDEIPKYLQALALKAFEKNLEFIIRLDQDMPDLVIGDLLRLQQILTNLIGNAIKFTEKGEVVLRIEPRTVDNKIATIYFSVSDTGIGIPQNKQTTIFEDFMQADNSMTRKYGGTGLGLAITKRLVEMMGGSIWIESKEGKGSIFHFTVQLNLHPPKEKYCVASIEKLEGMPVLIVEDNQTASVYIRHMLKHFRMQPACATSGEEALRELMKGLERQKPYPLILLDISLSGEMDGFELAQAIRKNAKLQATKVIVISMSQKPEDRKRFASLGMTEFFSKPFSQSDLLDTILNIVNNRKHLLLKDHSDLNPFKNAVQEIVPQTTALDILLAEDNLVNQEVTSCMLIKRGHRVTIAPNGEEAIKSVSRKIFDVVLMDVQMPILNGYEATQKIRQMEASTGGHLPIIGLTANAMDGDREKCLNAGMDGYISKPVHIKKLLEIIAGINKTDSCQSVIPDIIYEKTGVNYELLLEKFEGNKDQVLKCLELFVNELPALYKAVESGIWKENTNELKDACHDIRGMALAMEMHSAASITLKMEELADKNYFEEMDNLFNSLKNEITNTTDYVRSNV</sequence>
<feature type="domain" description="HPt" evidence="20">
    <location>
        <begin position="698"/>
        <end position="792"/>
    </location>
</feature>
<dbReference type="GO" id="GO:0000155">
    <property type="term" value="F:phosphorelay sensor kinase activity"/>
    <property type="evidence" value="ECO:0007669"/>
    <property type="project" value="InterPro"/>
</dbReference>
<reference evidence="22" key="1">
    <citation type="submission" date="2016-04" db="EMBL/GenBank/DDBJ databases">
        <authorList>
            <person name="Chen L."/>
            <person name="Zhuang W."/>
            <person name="Wang G."/>
        </authorList>
    </citation>
    <scope>NUCLEOTIDE SEQUENCE [LARGE SCALE GENOMIC DNA]</scope>
    <source>
        <strain evidence="22">208</strain>
    </source>
</reference>
<dbReference type="InterPro" id="IPR004358">
    <property type="entry name" value="Sig_transdc_His_kin-like_C"/>
</dbReference>
<evidence type="ECO:0000259" key="19">
    <source>
        <dbReference type="PROSITE" id="PS50110"/>
    </source>
</evidence>
<feature type="modified residue" description="Phosphohistidine" evidence="16">
    <location>
        <position position="737"/>
    </location>
</feature>
<dbReference type="STRING" id="550983.A4R26_31435"/>
<dbReference type="Proteomes" id="UP000192276">
    <property type="component" value="Unassembled WGS sequence"/>
</dbReference>
<evidence type="ECO:0000313" key="21">
    <source>
        <dbReference type="EMBL" id="OQP48001.1"/>
    </source>
</evidence>
<evidence type="ECO:0000256" key="8">
    <source>
        <dbReference type="ARBA" id="ARBA00022741"/>
    </source>
</evidence>
<dbReference type="SMART" id="SM00388">
    <property type="entry name" value="HisKA"/>
    <property type="match status" value="1"/>
</dbReference>
<keyword evidence="7" id="KW-0812">Transmembrane</keyword>
<dbReference type="OrthoDB" id="9809670at2"/>
<evidence type="ECO:0000256" key="11">
    <source>
        <dbReference type="ARBA" id="ARBA00022989"/>
    </source>
</evidence>
<keyword evidence="6" id="KW-0808">Transferase</keyword>
<comment type="subcellular location">
    <subcellularLocation>
        <location evidence="2">Cell membrane</location>
        <topology evidence="2">Multi-pass membrane protein</topology>
    </subcellularLocation>
</comment>
<keyword evidence="13" id="KW-0472">Membrane</keyword>
<evidence type="ECO:0000259" key="20">
    <source>
        <dbReference type="PROSITE" id="PS50894"/>
    </source>
</evidence>
<dbReference type="InterPro" id="IPR036641">
    <property type="entry name" value="HPT_dom_sf"/>
</dbReference>
<dbReference type="InterPro" id="IPR011006">
    <property type="entry name" value="CheY-like_superfamily"/>
</dbReference>
<name>A0A1V9EPJ7_9BACT</name>
<keyword evidence="12" id="KW-0902">Two-component regulatory system</keyword>
<dbReference type="InterPro" id="IPR036097">
    <property type="entry name" value="HisK_dim/P_sf"/>
</dbReference>
<keyword evidence="11" id="KW-1133">Transmembrane helix</keyword>
<dbReference type="InterPro" id="IPR036890">
    <property type="entry name" value="HATPase_C_sf"/>
</dbReference>
<protein>
    <recommendedName>
        <fullName evidence="15">Sensory/regulatory protein RpfC</fullName>
        <ecNumber evidence="3">2.7.13.3</ecNumber>
    </recommendedName>
</protein>
<dbReference type="Gene3D" id="3.40.50.2300">
    <property type="match status" value="2"/>
</dbReference>
<dbReference type="CDD" id="cd00082">
    <property type="entry name" value="HisKA"/>
    <property type="match status" value="1"/>
</dbReference>
<keyword evidence="5 17" id="KW-0597">Phosphoprotein</keyword>
<dbReference type="InterPro" id="IPR003661">
    <property type="entry name" value="HisK_dim/P_dom"/>
</dbReference>
<evidence type="ECO:0000256" key="2">
    <source>
        <dbReference type="ARBA" id="ARBA00004651"/>
    </source>
</evidence>
<evidence type="ECO:0000256" key="14">
    <source>
        <dbReference type="ARBA" id="ARBA00064003"/>
    </source>
</evidence>
<dbReference type="SUPFAM" id="SSF47384">
    <property type="entry name" value="Homodimeric domain of signal transducing histidine kinase"/>
    <property type="match status" value="1"/>
</dbReference>
<dbReference type="FunFam" id="1.10.287.130:FF:000002">
    <property type="entry name" value="Two-component osmosensing histidine kinase"/>
    <property type="match status" value="1"/>
</dbReference>
<dbReference type="EMBL" id="LWBP01000234">
    <property type="protein sequence ID" value="OQP48001.1"/>
    <property type="molecule type" value="Genomic_DNA"/>
</dbReference>
<dbReference type="EC" id="2.7.13.3" evidence="3"/>
<keyword evidence="9" id="KW-0418">Kinase</keyword>
<dbReference type="SUPFAM" id="SSF47226">
    <property type="entry name" value="Histidine-containing phosphotransfer domain, HPT domain"/>
    <property type="match status" value="1"/>
</dbReference>
<evidence type="ECO:0000256" key="4">
    <source>
        <dbReference type="ARBA" id="ARBA00022475"/>
    </source>
</evidence>
<dbReference type="InterPro" id="IPR005467">
    <property type="entry name" value="His_kinase_dom"/>
</dbReference>
<gene>
    <name evidence="21" type="ORF">A4R26_31435</name>
</gene>
<dbReference type="PROSITE" id="PS50109">
    <property type="entry name" value="HIS_KIN"/>
    <property type="match status" value="1"/>
</dbReference>
<dbReference type="CDD" id="cd16922">
    <property type="entry name" value="HATPase_EvgS-ArcB-TorS-like"/>
    <property type="match status" value="1"/>
</dbReference>
<evidence type="ECO:0000256" key="10">
    <source>
        <dbReference type="ARBA" id="ARBA00022840"/>
    </source>
</evidence>
<evidence type="ECO:0000256" key="15">
    <source>
        <dbReference type="ARBA" id="ARBA00068150"/>
    </source>
</evidence>
<evidence type="ECO:0000256" key="17">
    <source>
        <dbReference type="PROSITE-ProRule" id="PRU00169"/>
    </source>
</evidence>
<evidence type="ECO:0000256" key="16">
    <source>
        <dbReference type="PROSITE-ProRule" id="PRU00110"/>
    </source>
</evidence>
<dbReference type="SMART" id="SM00448">
    <property type="entry name" value="REC"/>
    <property type="match status" value="2"/>
</dbReference>
<dbReference type="InterPro" id="IPR001789">
    <property type="entry name" value="Sig_transdc_resp-reg_receiver"/>
</dbReference>